<evidence type="ECO:0000313" key="14">
    <source>
        <dbReference type="Proteomes" id="UP000295632"/>
    </source>
</evidence>
<dbReference type="InterPro" id="IPR006073">
    <property type="entry name" value="GTP-bd"/>
</dbReference>
<dbReference type="InterPro" id="IPR027417">
    <property type="entry name" value="P-loop_NTPase"/>
</dbReference>
<dbReference type="CDD" id="cd22534">
    <property type="entry name" value="KH-II_Era"/>
    <property type="match status" value="1"/>
</dbReference>
<feature type="domain" description="Era-type G" evidence="12">
    <location>
        <begin position="1"/>
        <end position="151"/>
    </location>
</feature>
<reference evidence="13 14" key="1">
    <citation type="submission" date="2019-03" db="EMBL/GenBank/DDBJ databases">
        <title>Genomic Encyclopedia of Type Strains, Phase IV (KMG-IV): sequencing the most valuable type-strain genomes for metagenomic binning, comparative biology and taxonomic classification.</title>
        <authorList>
            <person name="Goeker M."/>
        </authorList>
    </citation>
    <scope>NUCLEOTIDE SEQUENCE [LARGE SCALE GENOMIC DNA]</scope>
    <source>
        <strain evidence="13 14">DSM 28697</strain>
    </source>
</reference>
<dbReference type="NCBIfam" id="TIGR00436">
    <property type="entry name" value="era"/>
    <property type="match status" value="1"/>
</dbReference>
<gene>
    <name evidence="8" type="primary">era</name>
    <name evidence="13" type="ORF">EV213_103318</name>
</gene>
<keyword evidence="8" id="KW-0699">rRNA-binding</keyword>
<comment type="similarity">
    <text evidence="1 8 9 10">Belongs to the TRAFAC class TrmE-Era-EngA-EngB-Septin-like GTPase superfamily. Era GTPase family.</text>
</comment>
<feature type="binding site" evidence="8">
    <location>
        <begin position="39"/>
        <end position="43"/>
    </location>
    <ligand>
        <name>GTP</name>
        <dbReference type="ChEBI" id="CHEBI:37565"/>
    </ligand>
</feature>
<keyword evidence="14" id="KW-1185">Reference proteome</keyword>
<evidence type="ECO:0000256" key="4">
    <source>
        <dbReference type="ARBA" id="ARBA00022741"/>
    </source>
</evidence>
<dbReference type="Proteomes" id="UP000295632">
    <property type="component" value="Unassembled WGS sequence"/>
</dbReference>
<proteinExistence type="inferred from homology"/>
<keyword evidence="4 8" id="KW-0547">Nucleotide-binding</keyword>
<dbReference type="Pfam" id="PF07650">
    <property type="entry name" value="KH_2"/>
    <property type="match status" value="1"/>
</dbReference>
<evidence type="ECO:0000256" key="2">
    <source>
        <dbReference type="ARBA" id="ARBA00020484"/>
    </source>
</evidence>
<dbReference type="PROSITE" id="PS51713">
    <property type="entry name" value="G_ERA"/>
    <property type="match status" value="1"/>
</dbReference>
<dbReference type="FunFam" id="3.40.50.300:FF:000094">
    <property type="entry name" value="GTPase Era"/>
    <property type="match status" value="1"/>
</dbReference>
<keyword evidence="5 8" id="KW-0694">RNA-binding</keyword>
<evidence type="ECO:0000256" key="6">
    <source>
        <dbReference type="ARBA" id="ARBA00023134"/>
    </source>
</evidence>
<dbReference type="HAMAP" id="MF_00367">
    <property type="entry name" value="GTPase_Era"/>
    <property type="match status" value="1"/>
</dbReference>
<evidence type="ECO:0000256" key="7">
    <source>
        <dbReference type="ARBA" id="ARBA00023136"/>
    </source>
</evidence>
<keyword evidence="7 8" id="KW-0472">Membrane</keyword>
<evidence type="ECO:0000256" key="8">
    <source>
        <dbReference type="HAMAP-Rule" id="MF_00367"/>
    </source>
</evidence>
<dbReference type="GO" id="GO:0043024">
    <property type="term" value="F:ribosomal small subunit binding"/>
    <property type="evidence" value="ECO:0007669"/>
    <property type="project" value="TreeGrafter"/>
</dbReference>
<protein>
    <recommendedName>
        <fullName evidence="2 8">GTPase Era</fullName>
    </recommendedName>
</protein>
<keyword evidence="6 8" id="KW-0342">GTP-binding</keyword>
<dbReference type="InterPro" id="IPR005225">
    <property type="entry name" value="Small_GTP-bd"/>
</dbReference>
<dbReference type="NCBIfam" id="TIGR00231">
    <property type="entry name" value="small_GTP"/>
    <property type="match status" value="1"/>
</dbReference>
<dbReference type="InterPro" id="IPR009019">
    <property type="entry name" value="KH_sf_prok-type"/>
</dbReference>
<dbReference type="FunFam" id="3.30.300.20:FF:000003">
    <property type="entry name" value="GTPase Era"/>
    <property type="match status" value="1"/>
</dbReference>
<keyword evidence="8" id="KW-0963">Cytoplasm</keyword>
<comment type="function">
    <text evidence="8">An essential GTPase that binds both GDP and GTP, with rapid nucleotide exchange. Plays a role in 16S rRNA processing and 30S ribosomal subunit biogenesis and possibly also in cell cycle regulation and energy metabolism.</text>
</comment>
<keyword evidence="8" id="KW-1003">Cell membrane</keyword>
<accession>A0A4R6U7R6</accession>
<organism evidence="13 14">
    <name type="scientific">Aureibacillus halotolerans</name>
    <dbReference type="NCBI Taxonomy" id="1508390"/>
    <lineage>
        <taxon>Bacteria</taxon>
        <taxon>Bacillati</taxon>
        <taxon>Bacillota</taxon>
        <taxon>Bacilli</taxon>
        <taxon>Bacillales</taxon>
        <taxon>Bacillaceae</taxon>
        <taxon>Aureibacillus</taxon>
    </lineage>
</organism>
<comment type="caution">
    <text evidence="8 9">Lacks conserved residue(s) required for the propagation of feature annotation.</text>
</comment>
<dbReference type="GO" id="GO:0005525">
    <property type="term" value="F:GTP binding"/>
    <property type="evidence" value="ECO:0007669"/>
    <property type="project" value="UniProtKB-UniRule"/>
</dbReference>
<dbReference type="InterPro" id="IPR004044">
    <property type="entry name" value="KH_dom_type_2"/>
</dbReference>
<dbReference type="Pfam" id="PF01926">
    <property type="entry name" value="MMR_HSR1"/>
    <property type="match status" value="1"/>
</dbReference>
<dbReference type="PANTHER" id="PTHR42698:SF1">
    <property type="entry name" value="GTPASE ERA, MITOCHONDRIAL"/>
    <property type="match status" value="1"/>
</dbReference>
<dbReference type="PROSITE" id="PS50823">
    <property type="entry name" value="KH_TYPE_2"/>
    <property type="match status" value="1"/>
</dbReference>
<dbReference type="InterPro" id="IPR030388">
    <property type="entry name" value="G_ERA_dom"/>
</dbReference>
<name>A0A4R6U7R6_9BACI</name>
<dbReference type="InterPro" id="IPR005662">
    <property type="entry name" value="GTPase_Era-like"/>
</dbReference>
<dbReference type="SUPFAM" id="SSF52540">
    <property type="entry name" value="P-loop containing nucleoside triphosphate hydrolases"/>
    <property type="match status" value="1"/>
</dbReference>
<keyword evidence="3 8" id="KW-0690">Ribosome biogenesis</keyword>
<feature type="binding site" evidence="8">
    <location>
        <begin position="101"/>
        <end position="104"/>
    </location>
    <ligand>
        <name>GTP</name>
        <dbReference type="ChEBI" id="CHEBI:37565"/>
    </ligand>
</feature>
<evidence type="ECO:0000256" key="3">
    <source>
        <dbReference type="ARBA" id="ARBA00022517"/>
    </source>
</evidence>
<dbReference type="Gene3D" id="3.40.50.300">
    <property type="entry name" value="P-loop containing nucleotide triphosphate hydrolases"/>
    <property type="match status" value="1"/>
</dbReference>
<dbReference type="Gene3D" id="3.30.300.20">
    <property type="match status" value="1"/>
</dbReference>
<dbReference type="NCBIfam" id="NF000908">
    <property type="entry name" value="PRK00089.1"/>
    <property type="match status" value="1"/>
</dbReference>
<dbReference type="InterPro" id="IPR015946">
    <property type="entry name" value="KH_dom-like_a/b"/>
</dbReference>
<dbReference type="GO" id="GO:0070181">
    <property type="term" value="F:small ribosomal subunit rRNA binding"/>
    <property type="evidence" value="ECO:0007669"/>
    <property type="project" value="UniProtKB-UniRule"/>
</dbReference>
<evidence type="ECO:0000256" key="10">
    <source>
        <dbReference type="RuleBase" id="RU003761"/>
    </source>
</evidence>
<dbReference type="GO" id="GO:0005829">
    <property type="term" value="C:cytosol"/>
    <property type="evidence" value="ECO:0007669"/>
    <property type="project" value="TreeGrafter"/>
</dbReference>
<comment type="caution">
    <text evidence="13">The sequence shown here is derived from an EMBL/GenBank/DDBJ whole genome shotgun (WGS) entry which is preliminary data.</text>
</comment>
<evidence type="ECO:0000313" key="13">
    <source>
        <dbReference type="EMBL" id="TDQ41732.1"/>
    </source>
</evidence>
<sequence length="280" mass="31810">MLNQLVGQKIAIMSDKPQTTRNNIRGVRTTDDSQMIFIDTPGMHKPKHRLGDFMLKSAIRTLKDVDAVLFVVNATEKPGKGDQMIIERFQGLKTPVFLVVNKIDLVHPDQLLPLIDSYNSLYEFDEIIPVSAQEGNNCTTLLTTLESILPEGPAFYPKDQVTDHPERFIMQEFIREQVLHVTREEVPHSVAVVLDAVEKRKGGAVYVAATIIVERASQKGIIIGKQGSMLKHIGQEARGEIERLLGSRIFLELWVKVKSDWRNRPHHLVEYGFDEKDYQD</sequence>
<dbReference type="PANTHER" id="PTHR42698">
    <property type="entry name" value="GTPASE ERA"/>
    <property type="match status" value="1"/>
</dbReference>
<dbReference type="AlphaFoldDB" id="A0A4R6U7R6"/>
<dbReference type="GO" id="GO:0000028">
    <property type="term" value="P:ribosomal small subunit assembly"/>
    <property type="evidence" value="ECO:0007669"/>
    <property type="project" value="TreeGrafter"/>
</dbReference>
<dbReference type="GO" id="GO:0005886">
    <property type="term" value="C:plasma membrane"/>
    <property type="evidence" value="ECO:0007669"/>
    <property type="project" value="UniProtKB-SubCell"/>
</dbReference>
<dbReference type="CDD" id="cd04163">
    <property type="entry name" value="Era"/>
    <property type="match status" value="1"/>
</dbReference>
<feature type="domain" description="KH type-2" evidence="11">
    <location>
        <begin position="182"/>
        <end position="259"/>
    </location>
</feature>
<dbReference type="GO" id="GO:0003924">
    <property type="term" value="F:GTPase activity"/>
    <property type="evidence" value="ECO:0007669"/>
    <property type="project" value="UniProtKB-UniRule"/>
</dbReference>
<comment type="subcellular location">
    <subcellularLocation>
        <location evidence="8">Cytoplasm</location>
    </subcellularLocation>
    <subcellularLocation>
        <location evidence="8">Cell membrane</location>
        <topology evidence="8">Peripheral membrane protein</topology>
    </subcellularLocation>
</comment>
<evidence type="ECO:0000259" key="11">
    <source>
        <dbReference type="PROSITE" id="PS50823"/>
    </source>
</evidence>
<dbReference type="SUPFAM" id="SSF54814">
    <property type="entry name" value="Prokaryotic type KH domain (KH-domain type II)"/>
    <property type="match status" value="1"/>
</dbReference>
<comment type="subunit">
    <text evidence="8">Monomer.</text>
</comment>
<evidence type="ECO:0000256" key="5">
    <source>
        <dbReference type="ARBA" id="ARBA00022884"/>
    </source>
</evidence>
<evidence type="ECO:0000259" key="12">
    <source>
        <dbReference type="PROSITE" id="PS51713"/>
    </source>
</evidence>
<dbReference type="EMBL" id="SNYJ01000003">
    <property type="protein sequence ID" value="TDQ41732.1"/>
    <property type="molecule type" value="Genomic_DNA"/>
</dbReference>
<evidence type="ECO:0000256" key="1">
    <source>
        <dbReference type="ARBA" id="ARBA00007921"/>
    </source>
</evidence>
<evidence type="ECO:0000256" key="9">
    <source>
        <dbReference type="PROSITE-ProRule" id="PRU01050"/>
    </source>
</evidence>